<reference evidence="4 5" key="1">
    <citation type="submission" date="2024-01" db="EMBL/GenBank/DDBJ databases">
        <title>Complete genome of Cladobotryum mycophilum ATHUM6906.</title>
        <authorList>
            <person name="Christinaki A.C."/>
            <person name="Myridakis A.I."/>
            <person name="Kouvelis V.N."/>
        </authorList>
    </citation>
    <scope>NUCLEOTIDE SEQUENCE [LARGE SCALE GENOMIC DNA]</scope>
    <source>
        <strain evidence="4 5">ATHUM6906</strain>
    </source>
</reference>
<dbReference type="Pfam" id="PF00172">
    <property type="entry name" value="Zn_clus"/>
    <property type="match status" value="1"/>
</dbReference>
<accession>A0ABR0SA50</accession>
<sequence length="514" mass="57541">MGDRAAPQCWECLRRQVACDGAEPICGNCISTHLVCPGYKNERRLRWFPVGQVSRLRNSKKNTALKGRTFSKTGARKTASLTRSNRMGNDGASRDVARLNRNDGGSVDEEVGLVARYARGSERVLAHQYREQAALQQQILVPNYDLAAKECHLAEAIEFWNEAVIPFSMSQRVGMKSYLRPIDPAYVQSKASSWRYIMVSLVVSHQLSIISHVQDLGLDYTTSSLTVATRSRFHNYFGLAIRALNDEISRGKSGDLESILQTIIILGSVEKPFAYTYSFVGNSNTTILNTTSPSHDQITEISNFNLIDLQTFLNVDTFPIFLSPPYLLLDVVRINRLRSELATTSESESWRPGLCKTCEIMRHIDAFMPEDWVKSHGLPLEREHILLSKLFQCAVALFATLSTPCAYGASDPNSICHILMPSYRIRLFQFVGEIPEAGLNIFDAFWPVLVAGVAATGTNSTHGREAVERLMLKGVQDPFTGTVPKVAYSLLQRFWESGKTGWDDCFDKPYYLAL</sequence>
<dbReference type="CDD" id="cd00067">
    <property type="entry name" value="GAL4"/>
    <property type="match status" value="1"/>
</dbReference>
<dbReference type="PANTHER" id="PTHR37534">
    <property type="entry name" value="TRANSCRIPTIONAL ACTIVATOR PROTEIN UGA3"/>
    <property type="match status" value="1"/>
</dbReference>
<evidence type="ECO:0000259" key="3">
    <source>
        <dbReference type="PROSITE" id="PS50048"/>
    </source>
</evidence>
<organism evidence="4 5">
    <name type="scientific">Cladobotryum mycophilum</name>
    <dbReference type="NCBI Taxonomy" id="491253"/>
    <lineage>
        <taxon>Eukaryota</taxon>
        <taxon>Fungi</taxon>
        <taxon>Dikarya</taxon>
        <taxon>Ascomycota</taxon>
        <taxon>Pezizomycotina</taxon>
        <taxon>Sordariomycetes</taxon>
        <taxon>Hypocreomycetidae</taxon>
        <taxon>Hypocreales</taxon>
        <taxon>Hypocreaceae</taxon>
        <taxon>Cladobotryum</taxon>
    </lineage>
</organism>
<comment type="caution">
    <text evidence="4">The sequence shown here is derived from an EMBL/GenBank/DDBJ whole genome shotgun (WGS) entry which is preliminary data.</text>
</comment>
<feature type="domain" description="Zn(2)-C6 fungal-type" evidence="3">
    <location>
        <begin position="8"/>
        <end position="36"/>
    </location>
</feature>
<dbReference type="Gene3D" id="4.10.240.10">
    <property type="entry name" value="Zn(2)-C6 fungal-type DNA-binding domain"/>
    <property type="match status" value="1"/>
</dbReference>
<name>A0ABR0SA50_9HYPO</name>
<feature type="region of interest" description="Disordered" evidence="2">
    <location>
        <begin position="81"/>
        <end position="101"/>
    </location>
</feature>
<protein>
    <submittedName>
        <fullName evidence="4">Phomenoic acid biosynthesis cluster-specific transcriptional regulator-like protein</fullName>
    </submittedName>
</protein>
<feature type="compositionally biased region" description="Basic and acidic residues" evidence="2">
    <location>
        <begin position="92"/>
        <end position="101"/>
    </location>
</feature>
<evidence type="ECO:0000313" key="5">
    <source>
        <dbReference type="Proteomes" id="UP001338125"/>
    </source>
</evidence>
<dbReference type="SUPFAM" id="SSF57701">
    <property type="entry name" value="Zn2/Cys6 DNA-binding domain"/>
    <property type="match status" value="1"/>
</dbReference>
<dbReference type="PROSITE" id="PS50048">
    <property type="entry name" value="ZN2_CY6_FUNGAL_2"/>
    <property type="match status" value="1"/>
</dbReference>
<evidence type="ECO:0000313" key="4">
    <source>
        <dbReference type="EMBL" id="KAK5989039.1"/>
    </source>
</evidence>
<gene>
    <name evidence="4" type="ORF">PT974_10537</name>
</gene>
<dbReference type="InterPro" id="IPR001138">
    <property type="entry name" value="Zn2Cys6_DnaBD"/>
</dbReference>
<keyword evidence="5" id="KW-1185">Reference proteome</keyword>
<proteinExistence type="predicted"/>
<dbReference type="EMBL" id="JAVFKD010000015">
    <property type="protein sequence ID" value="KAK5989039.1"/>
    <property type="molecule type" value="Genomic_DNA"/>
</dbReference>
<dbReference type="InterPro" id="IPR036864">
    <property type="entry name" value="Zn2-C6_fun-type_DNA-bd_sf"/>
</dbReference>
<dbReference type="PANTHER" id="PTHR37534:SF48">
    <property type="entry name" value="FINGER DOMAIN PROTEIN, PUTATIVE-RELATED"/>
    <property type="match status" value="1"/>
</dbReference>
<dbReference type="Proteomes" id="UP001338125">
    <property type="component" value="Unassembled WGS sequence"/>
</dbReference>
<keyword evidence="1" id="KW-0539">Nucleus</keyword>
<evidence type="ECO:0000256" key="2">
    <source>
        <dbReference type="SAM" id="MobiDB-lite"/>
    </source>
</evidence>
<evidence type="ECO:0000256" key="1">
    <source>
        <dbReference type="ARBA" id="ARBA00023242"/>
    </source>
</evidence>